<dbReference type="InterPro" id="IPR050729">
    <property type="entry name" value="Rho-GAP"/>
</dbReference>
<evidence type="ECO:0000259" key="5">
    <source>
        <dbReference type="PROSITE" id="PS50238"/>
    </source>
</evidence>
<feature type="compositionally biased region" description="Low complexity" evidence="4">
    <location>
        <begin position="25"/>
        <end position="38"/>
    </location>
</feature>
<dbReference type="InParanoid" id="A0A165MZY7"/>
<sequence>MNGDSGEQYALSSFEYASAEFPVRSPSFQSESRSPSLSRHSHESARSPHQRPLQPASPHRSSTDNQHNPRGAFHHQQARWRQSTLSAMTSTPEPPSDVSDGADTNFDETVLRALCELDCGVPLLLDRIKQGMQSCKEASTFFKKRAVLEEEYGRNLQRLARTTSDTYSLNDGKAGSFVTAWQTSMKIHDIMAENRLKFAQRLNEMSEDLATLAKEVDKNRKQTKELAARFERNLAESELITDRAKGRFDVTAEELERVLVQKEGESMRETAVQSQNRTPGAGSKRALGKVVQKGGLLMKGKNPNNMVRQEEDVRGRMSAASDVFRKAVLETQTIRQEYFNFQLPRILRSLKECADEVDKGLQYHLGRYAFLFESTILNDGTTLSPMGIEDGPGLRPTFQAIDNRADFRVFMQNYAVAYNGPRGPRREGPWQEGFLPPLPNHDRMGPVPSTSASSTTLHQQLSSPALSQQSHSGSGGGIRPTFGVDLAEQMIRDNVEVPRIMQRCCAAIERWGINSTGIYRLSGSVSKVAKLKGLLDRDVDGVDLDSEEWTSDVNVLTSVMKMWLRELPEPIINFALSPGFTEAAKIDNDRLRHIRLHERVNDLADANYSALKFFLGHLHRIAQNEAVNQMSITNLSIVFGPTLFGFQTMPTPNPNGTPNGAGGPVSVPDTAMQNKVCVV</sequence>
<feature type="region of interest" description="Disordered" evidence="4">
    <location>
        <begin position="421"/>
        <end position="478"/>
    </location>
</feature>
<evidence type="ECO:0000313" key="7">
    <source>
        <dbReference type="EMBL" id="KZW00004.1"/>
    </source>
</evidence>
<dbReference type="GO" id="GO:0007165">
    <property type="term" value="P:signal transduction"/>
    <property type="evidence" value="ECO:0007669"/>
    <property type="project" value="InterPro"/>
</dbReference>
<dbReference type="SMART" id="SM00055">
    <property type="entry name" value="FCH"/>
    <property type="match status" value="1"/>
</dbReference>
<feature type="region of interest" description="Disordered" evidence="4">
    <location>
        <begin position="21"/>
        <end position="104"/>
    </location>
</feature>
<feature type="compositionally biased region" description="Polar residues" evidence="4">
    <location>
        <begin position="79"/>
        <end position="91"/>
    </location>
</feature>
<dbReference type="AlphaFoldDB" id="A0A165MZY7"/>
<keyword evidence="1" id="KW-0343">GTPase activation</keyword>
<keyword evidence="8" id="KW-1185">Reference proteome</keyword>
<reference evidence="7 8" key="1">
    <citation type="journal article" date="2016" name="Mol. Biol. Evol.">
        <title>Comparative Genomics of Early-Diverging Mushroom-Forming Fungi Provides Insights into the Origins of Lignocellulose Decay Capabilities.</title>
        <authorList>
            <person name="Nagy L.G."/>
            <person name="Riley R."/>
            <person name="Tritt A."/>
            <person name="Adam C."/>
            <person name="Daum C."/>
            <person name="Floudas D."/>
            <person name="Sun H."/>
            <person name="Yadav J.S."/>
            <person name="Pangilinan J."/>
            <person name="Larsson K.H."/>
            <person name="Matsuura K."/>
            <person name="Barry K."/>
            <person name="Labutti K."/>
            <person name="Kuo R."/>
            <person name="Ohm R.A."/>
            <person name="Bhattacharya S.S."/>
            <person name="Shirouzu T."/>
            <person name="Yoshinaga Y."/>
            <person name="Martin F.M."/>
            <person name="Grigoriev I.V."/>
            <person name="Hibbett D.S."/>
        </authorList>
    </citation>
    <scope>NUCLEOTIDE SEQUENCE [LARGE SCALE GENOMIC DNA]</scope>
    <source>
        <strain evidence="7 8">HHB12029</strain>
    </source>
</reference>
<dbReference type="InterPro" id="IPR031160">
    <property type="entry name" value="F_BAR_dom"/>
</dbReference>
<feature type="region of interest" description="Disordered" evidence="4">
    <location>
        <begin position="266"/>
        <end position="285"/>
    </location>
</feature>
<protein>
    <submittedName>
        <fullName evidence="7">RhoGAP-domain-containing protein</fullName>
    </submittedName>
</protein>
<evidence type="ECO:0000256" key="3">
    <source>
        <dbReference type="SAM" id="Coils"/>
    </source>
</evidence>
<dbReference type="SMART" id="SM00324">
    <property type="entry name" value="RhoGAP"/>
    <property type="match status" value="1"/>
</dbReference>
<evidence type="ECO:0000259" key="6">
    <source>
        <dbReference type="PROSITE" id="PS51741"/>
    </source>
</evidence>
<dbReference type="InterPro" id="IPR008936">
    <property type="entry name" value="Rho_GTPase_activation_prot"/>
</dbReference>
<keyword evidence="2 3" id="KW-0175">Coiled coil</keyword>
<dbReference type="Proteomes" id="UP000077266">
    <property type="component" value="Unassembled WGS sequence"/>
</dbReference>
<dbReference type="SUPFAM" id="SSF48350">
    <property type="entry name" value="GTPase activation domain, GAP"/>
    <property type="match status" value="1"/>
</dbReference>
<evidence type="ECO:0000256" key="2">
    <source>
        <dbReference type="PROSITE-ProRule" id="PRU01077"/>
    </source>
</evidence>
<dbReference type="PANTHER" id="PTHR23176">
    <property type="entry name" value="RHO/RAC/CDC GTPASE-ACTIVATING PROTEIN"/>
    <property type="match status" value="1"/>
</dbReference>
<evidence type="ECO:0000313" key="8">
    <source>
        <dbReference type="Proteomes" id="UP000077266"/>
    </source>
</evidence>
<feature type="compositionally biased region" description="Low complexity" evidence="4">
    <location>
        <begin position="457"/>
        <end position="472"/>
    </location>
</feature>
<dbReference type="PROSITE" id="PS50238">
    <property type="entry name" value="RHOGAP"/>
    <property type="match status" value="1"/>
</dbReference>
<organism evidence="7 8">
    <name type="scientific">Exidia glandulosa HHB12029</name>
    <dbReference type="NCBI Taxonomy" id="1314781"/>
    <lineage>
        <taxon>Eukaryota</taxon>
        <taxon>Fungi</taxon>
        <taxon>Dikarya</taxon>
        <taxon>Basidiomycota</taxon>
        <taxon>Agaricomycotina</taxon>
        <taxon>Agaricomycetes</taxon>
        <taxon>Auriculariales</taxon>
        <taxon>Exidiaceae</taxon>
        <taxon>Exidia</taxon>
    </lineage>
</organism>
<accession>A0A165MZY7</accession>
<dbReference type="GO" id="GO:0005737">
    <property type="term" value="C:cytoplasm"/>
    <property type="evidence" value="ECO:0007669"/>
    <property type="project" value="TreeGrafter"/>
</dbReference>
<dbReference type="GO" id="GO:0005096">
    <property type="term" value="F:GTPase activator activity"/>
    <property type="evidence" value="ECO:0007669"/>
    <property type="project" value="UniProtKB-KW"/>
</dbReference>
<dbReference type="PANTHER" id="PTHR23176:SF134">
    <property type="entry name" value="RHO-TYPE GTPASE-ACTIVATING PROTEIN"/>
    <property type="match status" value="1"/>
</dbReference>
<evidence type="ECO:0000256" key="1">
    <source>
        <dbReference type="ARBA" id="ARBA00022468"/>
    </source>
</evidence>
<feature type="domain" description="F-BAR" evidence="6">
    <location>
        <begin position="107"/>
        <end position="402"/>
    </location>
</feature>
<dbReference type="InterPro" id="IPR000198">
    <property type="entry name" value="RhoGAP_dom"/>
</dbReference>
<evidence type="ECO:0000256" key="4">
    <source>
        <dbReference type="SAM" id="MobiDB-lite"/>
    </source>
</evidence>
<dbReference type="InterPro" id="IPR001060">
    <property type="entry name" value="FCH_dom"/>
</dbReference>
<name>A0A165MZY7_EXIGL</name>
<dbReference type="Gene3D" id="1.20.1270.60">
    <property type="entry name" value="Arfaptin homology (AH) domain/BAR domain"/>
    <property type="match status" value="1"/>
</dbReference>
<dbReference type="SUPFAM" id="SSF103657">
    <property type="entry name" value="BAR/IMD domain-like"/>
    <property type="match status" value="1"/>
</dbReference>
<proteinExistence type="predicted"/>
<gene>
    <name evidence="7" type="ORF">EXIGLDRAFT_189865</name>
</gene>
<feature type="domain" description="Rho-GAP" evidence="5">
    <location>
        <begin position="484"/>
        <end position="679"/>
    </location>
</feature>
<dbReference type="EMBL" id="KV425904">
    <property type="protein sequence ID" value="KZW00004.1"/>
    <property type="molecule type" value="Genomic_DNA"/>
</dbReference>
<dbReference type="FunCoup" id="A0A165MZY7">
    <property type="interactions" value="299"/>
</dbReference>
<dbReference type="OrthoDB" id="79452at2759"/>
<feature type="compositionally biased region" description="Polar residues" evidence="4">
    <location>
        <begin position="59"/>
        <end position="68"/>
    </location>
</feature>
<feature type="coiled-coil region" evidence="3">
    <location>
        <begin position="202"/>
        <end position="233"/>
    </location>
</feature>
<dbReference type="PROSITE" id="PS51741">
    <property type="entry name" value="F_BAR"/>
    <property type="match status" value="1"/>
</dbReference>
<dbReference type="Pfam" id="PF00620">
    <property type="entry name" value="RhoGAP"/>
    <property type="match status" value="1"/>
</dbReference>
<dbReference type="STRING" id="1314781.A0A165MZY7"/>
<dbReference type="InterPro" id="IPR027267">
    <property type="entry name" value="AH/BAR_dom_sf"/>
</dbReference>
<dbReference type="Gene3D" id="1.10.555.10">
    <property type="entry name" value="Rho GTPase activation protein"/>
    <property type="match status" value="1"/>
</dbReference>
<dbReference type="Pfam" id="PF00611">
    <property type="entry name" value="FCH"/>
    <property type="match status" value="1"/>
</dbReference>